<name>A0A1E5RV28_HANUV</name>
<evidence type="ECO:0000313" key="3">
    <source>
        <dbReference type="Proteomes" id="UP000095358"/>
    </source>
</evidence>
<dbReference type="EMBL" id="LPNN01000003">
    <property type="protein sequence ID" value="OEJ90676.1"/>
    <property type="molecule type" value="Genomic_DNA"/>
</dbReference>
<evidence type="ECO:0000313" key="2">
    <source>
        <dbReference type="EMBL" id="OEJ90676.1"/>
    </source>
</evidence>
<gene>
    <name evidence="2" type="ORF">AWRI3580_g1197</name>
</gene>
<proteinExistence type="predicted"/>
<accession>A0A1E5RV28</accession>
<dbReference type="SUPFAM" id="SSF47954">
    <property type="entry name" value="Cyclin-like"/>
    <property type="match status" value="1"/>
</dbReference>
<dbReference type="VEuPathDB" id="FungiDB:AWRI3580_g1197"/>
<keyword evidence="3" id="KW-1185">Reference proteome</keyword>
<dbReference type="AlphaFoldDB" id="A0A1E5RV28"/>
<dbReference type="Proteomes" id="UP000095358">
    <property type="component" value="Unassembled WGS sequence"/>
</dbReference>
<reference evidence="3" key="1">
    <citation type="journal article" date="2016" name="Genome Announc.">
        <title>Genome sequences of three species of Hanseniaspora isolated from spontaneous wine fermentations.</title>
        <authorList>
            <person name="Sternes P.R."/>
            <person name="Lee D."/>
            <person name="Kutyna D.R."/>
            <person name="Borneman A.R."/>
        </authorList>
    </citation>
    <scope>NUCLEOTIDE SEQUENCE [LARGE SCALE GENOMIC DNA]</scope>
    <source>
        <strain evidence="3">AWRI3580</strain>
    </source>
</reference>
<dbReference type="STRING" id="29833.A0A1E5RV28"/>
<comment type="caution">
    <text evidence="2">The sequence shown here is derived from an EMBL/GenBank/DDBJ whole genome shotgun (WGS) entry which is preliminary data.</text>
</comment>
<feature type="compositionally biased region" description="Basic and acidic residues" evidence="1">
    <location>
        <begin position="1"/>
        <end position="13"/>
    </location>
</feature>
<sequence length="448" mass="52276">MSNESDLKEDTSKSRSSITPESTHKARSKSFIMEKKIIFNENQPNAKFNQSILWPSVIKLPENAWLFDINELLKNLKDSTEENKKCRSMIKYCIEILYKCAKDLKTQDQCFLIMSSLFYRYWMLEGSEKLLKLDTEKIGLLLLTVIITACKVTENHRKTYAYVETVLKRTNPTVTSATVMDKKKWYIRENLMNEEMAFLAKMKFDFNINNPRVYLDNLFDYYTKFNVDNEDKIMSDDLKFRKQFGIILKDCKSFMTNASTQPIGLVCDGLDFLQYSLIFTAYSFNKSNKFDKDSDKFFKFTEGFFTRKFENVLTVEKIEYISKVLFVLERNFLNNKTNKGEALLQLNKQNIINLLDPSDIKYEEASEDLEPAAKKQKQDDSDIGDLYKNILKDVCTNVLEFSSGPVHTANYYAEKVQDDVSDEYLEHLKKSIISTYELDAKINSMPKA</sequence>
<feature type="region of interest" description="Disordered" evidence="1">
    <location>
        <begin position="1"/>
        <end position="27"/>
    </location>
</feature>
<dbReference type="InterPro" id="IPR036915">
    <property type="entry name" value="Cyclin-like_sf"/>
</dbReference>
<protein>
    <submittedName>
        <fullName evidence="2">Protein BUR2</fullName>
    </submittedName>
</protein>
<evidence type="ECO:0000256" key="1">
    <source>
        <dbReference type="SAM" id="MobiDB-lite"/>
    </source>
</evidence>
<dbReference type="OrthoDB" id="25002at2759"/>
<organism evidence="2 3">
    <name type="scientific">Hanseniaspora uvarum</name>
    <name type="common">Yeast</name>
    <name type="synonym">Kloeckera apiculata</name>
    <dbReference type="NCBI Taxonomy" id="29833"/>
    <lineage>
        <taxon>Eukaryota</taxon>
        <taxon>Fungi</taxon>
        <taxon>Dikarya</taxon>
        <taxon>Ascomycota</taxon>
        <taxon>Saccharomycotina</taxon>
        <taxon>Saccharomycetes</taxon>
        <taxon>Saccharomycodales</taxon>
        <taxon>Saccharomycodaceae</taxon>
        <taxon>Hanseniaspora</taxon>
    </lineage>
</organism>
<dbReference type="Gene3D" id="1.10.472.10">
    <property type="entry name" value="Cyclin-like"/>
    <property type="match status" value="1"/>
</dbReference>